<evidence type="ECO:0000313" key="2">
    <source>
        <dbReference type="EMBL" id="MCI62399.1"/>
    </source>
</evidence>
<dbReference type="AlphaFoldDB" id="A0A392TMJ9"/>
<comment type="caution">
    <text evidence="2">The sequence shown here is derived from an EMBL/GenBank/DDBJ whole genome shotgun (WGS) entry which is preliminary data.</text>
</comment>
<reference evidence="2 3" key="1">
    <citation type="journal article" date="2018" name="Front. Plant Sci.">
        <title>Red Clover (Trifolium pratense) and Zigzag Clover (T. medium) - A Picture of Genomic Similarities and Differences.</title>
        <authorList>
            <person name="Dluhosova J."/>
            <person name="Istvanek J."/>
            <person name="Nedelnik J."/>
            <person name="Repkova J."/>
        </authorList>
    </citation>
    <scope>NUCLEOTIDE SEQUENCE [LARGE SCALE GENOMIC DNA]</scope>
    <source>
        <strain evidence="3">cv. 10/8</strain>
        <tissue evidence="2">Leaf</tissue>
    </source>
</reference>
<evidence type="ECO:0000256" key="1">
    <source>
        <dbReference type="SAM" id="MobiDB-lite"/>
    </source>
</evidence>
<feature type="non-terminal residue" evidence="2">
    <location>
        <position position="1"/>
    </location>
</feature>
<feature type="region of interest" description="Disordered" evidence="1">
    <location>
        <begin position="46"/>
        <end position="87"/>
    </location>
</feature>
<organism evidence="2 3">
    <name type="scientific">Trifolium medium</name>
    <dbReference type="NCBI Taxonomy" id="97028"/>
    <lineage>
        <taxon>Eukaryota</taxon>
        <taxon>Viridiplantae</taxon>
        <taxon>Streptophyta</taxon>
        <taxon>Embryophyta</taxon>
        <taxon>Tracheophyta</taxon>
        <taxon>Spermatophyta</taxon>
        <taxon>Magnoliopsida</taxon>
        <taxon>eudicotyledons</taxon>
        <taxon>Gunneridae</taxon>
        <taxon>Pentapetalae</taxon>
        <taxon>rosids</taxon>
        <taxon>fabids</taxon>
        <taxon>Fabales</taxon>
        <taxon>Fabaceae</taxon>
        <taxon>Papilionoideae</taxon>
        <taxon>50 kb inversion clade</taxon>
        <taxon>NPAAA clade</taxon>
        <taxon>Hologalegina</taxon>
        <taxon>IRL clade</taxon>
        <taxon>Trifolieae</taxon>
        <taxon>Trifolium</taxon>
    </lineage>
</organism>
<sequence length="87" mass="9858">EKPVDRAQPAAPLTRSDITDLVAALRSTNETLHQQGLRISALEESIRPISRSHSLRRIRPRSKTPPRRQDTHNRRPVLLPARTGSPR</sequence>
<evidence type="ECO:0000313" key="3">
    <source>
        <dbReference type="Proteomes" id="UP000265520"/>
    </source>
</evidence>
<dbReference type="EMBL" id="LXQA010618084">
    <property type="protein sequence ID" value="MCI62399.1"/>
    <property type="molecule type" value="Genomic_DNA"/>
</dbReference>
<proteinExistence type="predicted"/>
<feature type="non-terminal residue" evidence="2">
    <location>
        <position position="87"/>
    </location>
</feature>
<name>A0A392TMJ9_9FABA</name>
<accession>A0A392TMJ9</accession>
<feature type="compositionally biased region" description="Basic residues" evidence="1">
    <location>
        <begin position="53"/>
        <end position="66"/>
    </location>
</feature>
<keyword evidence="3" id="KW-1185">Reference proteome</keyword>
<protein>
    <submittedName>
        <fullName evidence="2">Uncharacterized protein</fullName>
    </submittedName>
</protein>
<dbReference type="Proteomes" id="UP000265520">
    <property type="component" value="Unassembled WGS sequence"/>
</dbReference>